<dbReference type="EMBL" id="CP020559">
    <property type="protein sequence ID" value="ARE85986.1"/>
    <property type="molecule type" value="Genomic_DNA"/>
</dbReference>
<dbReference type="Gene3D" id="3.40.50.11190">
    <property type="match status" value="1"/>
</dbReference>
<sequence>MYKVCIRADGGCNIGMGHIMRCISLGKMFEQKGCEVFFISKYKEGKEAIKANGFDIIPLTVEDKGYNIELGFTYEGGKHLESEKEELANILKNKKVDIFIIDHYNVTEDTFMFLKSYVSILAYIDDVNAFTYPVDVVINGNITGKHIGYKSYFKEQQFLLGPSYNLIREEFKHTPIRNVFEKVKKIMVTTGASDSFGVTGQLIDMVRSENLFNEIELHVIMGNSFINKAEIKEKQSKYKNIVIYENIEKISKIMLNCDIALSSCGSTLYELCACGVPTLGFILAKNQAFIAEKMDELGYIKNLGWYYNFKEEEIIRGIKFFINNFESRKEMVEKQQNLVDGRGTERVVGAIIKMMKEKEGVTHEKKIHTLRETMD</sequence>
<protein>
    <submittedName>
        <fullName evidence="4">UDP-2,4-diacetamido-2,4, 6-trideoxy-beta-L-altropyranose hydrolase</fullName>
        <ecNumber evidence="4">3.6.1.57</ecNumber>
    </submittedName>
</protein>
<gene>
    <name evidence="4" type="primary">pseG</name>
    <name evidence="3" type="ORF">BJL90_07040</name>
    <name evidence="4" type="ORF">CLFO_03020</name>
</gene>
<reference evidence="3 5" key="1">
    <citation type="submission" date="2016-10" db="EMBL/GenBank/DDBJ databases">
        <title>Complete Genome Sequence of Acetogen Clostridium formicoaceticum ATCC 27076.</title>
        <authorList>
            <person name="Bao T."/>
            <person name="Cheng C."/>
            <person name="Zhao J."/>
            <person name="Yang S.-T."/>
            <person name="Wang J."/>
            <person name="Wang M."/>
        </authorList>
    </citation>
    <scope>NUCLEOTIDE SEQUENCE [LARGE SCALE GENOMIC DNA]</scope>
    <source>
        <strain evidence="3 5">ATCC 27076</strain>
    </source>
</reference>
<evidence type="ECO:0000313" key="5">
    <source>
        <dbReference type="Proteomes" id="UP000177894"/>
    </source>
</evidence>
<organism evidence="4 6">
    <name type="scientific">Clostridium formicaceticum</name>
    <dbReference type="NCBI Taxonomy" id="1497"/>
    <lineage>
        <taxon>Bacteria</taxon>
        <taxon>Bacillati</taxon>
        <taxon>Bacillota</taxon>
        <taxon>Clostridia</taxon>
        <taxon>Eubacteriales</taxon>
        <taxon>Clostridiaceae</taxon>
        <taxon>Clostridium</taxon>
    </lineage>
</organism>
<dbReference type="RefSeq" id="WP_070965828.1">
    <property type="nucleotide sequence ID" value="NZ_CP017603.1"/>
</dbReference>
<evidence type="ECO:0000256" key="2">
    <source>
        <dbReference type="PIRSR" id="PIRSR620023-2"/>
    </source>
</evidence>
<dbReference type="Proteomes" id="UP000192478">
    <property type="component" value="Chromosome"/>
</dbReference>
<dbReference type="SUPFAM" id="SSF53756">
    <property type="entry name" value="UDP-Glycosyltransferase/glycogen phosphorylase"/>
    <property type="match status" value="1"/>
</dbReference>
<dbReference type="EMBL" id="CP017603">
    <property type="protein sequence ID" value="AOY75670.1"/>
    <property type="molecule type" value="Genomic_DNA"/>
</dbReference>
<evidence type="ECO:0000313" key="6">
    <source>
        <dbReference type="Proteomes" id="UP000192478"/>
    </source>
</evidence>
<proteinExistence type="predicted"/>
<dbReference type="AlphaFoldDB" id="A0AAC9RFT6"/>
<name>A0AAC9RFT6_9CLOT</name>
<dbReference type="Proteomes" id="UP000177894">
    <property type="component" value="Chromosome"/>
</dbReference>
<keyword evidence="5" id="KW-1185">Reference proteome</keyword>
<evidence type="ECO:0000313" key="4">
    <source>
        <dbReference type="EMBL" id="ARE85986.1"/>
    </source>
</evidence>
<dbReference type="EC" id="3.6.1.57" evidence="4"/>
<accession>A0AAC9RFT6</accession>
<dbReference type="GO" id="GO:0016787">
    <property type="term" value="F:hydrolase activity"/>
    <property type="evidence" value="ECO:0007669"/>
    <property type="project" value="UniProtKB-KW"/>
</dbReference>
<evidence type="ECO:0000256" key="1">
    <source>
        <dbReference type="PIRSR" id="PIRSR620023-1"/>
    </source>
</evidence>
<feature type="binding site" evidence="2">
    <location>
        <position position="270"/>
    </location>
    <ligand>
        <name>substrate</name>
    </ligand>
</feature>
<dbReference type="NCBIfam" id="TIGR03590">
    <property type="entry name" value="PseG"/>
    <property type="match status" value="1"/>
</dbReference>
<evidence type="ECO:0000313" key="3">
    <source>
        <dbReference type="EMBL" id="AOY75670.1"/>
    </source>
</evidence>
<reference evidence="4 6" key="2">
    <citation type="submission" date="2017-03" db="EMBL/GenBank/DDBJ databases">
        <title>Complete sequence of Clostridium formicaceticum DSM 92.</title>
        <authorList>
            <person name="Poehlein A."/>
            <person name="Karl M."/>
            <person name="Bengelsdorf F.R."/>
            <person name="Duerre P."/>
            <person name="Daniel R."/>
        </authorList>
    </citation>
    <scope>NUCLEOTIDE SEQUENCE [LARGE SCALE GENOMIC DNA]</scope>
    <source>
        <strain evidence="4 6">DSM 92</strain>
    </source>
</reference>
<feature type="binding site" evidence="2">
    <location>
        <position position="168"/>
    </location>
    <ligand>
        <name>substrate</name>
    </ligand>
</feature>
<dbReference type="KEGG" id="cfm:BJL90_07040"/>
<dbReference type="InterPro" id="IPR020023">
    <property type="entry name" value="PseG"/>
</dbReference>
<dbReference type="Gene3D" id="3.40.50.2000">
    <property type="entry name" value="Glycogen Phosphorylase B"/>
    <property type="match status" value="1"/>
</dbReference>
<keyword evidence="4" id="KW-0378">Hydrolase</keyword>
<feature type="active site" description="Proton acceptor" evidence="1">
    <location>
        <position position="18"/>
    </location>
</feature>